<evidence type="ECO:0000256" key="1">
    <source>
        <dbReference type="ARBA" id="ARBA00005298"/>
    </source>
</evidence>
<dbReference type="CTD" id="6757186"/>
<accession>B3S6V5</accession>
<proteinExistence type="inferred from homology"/>
<dbReference type="RefSeq" id="XP_002116062.1">
    <property type="nucleotide sequence ID" value="XM_002116026.1"/>
</dbReference>
<dbReference type="InParanoid" id="B3S6V5"/>
<feature type="domain" description="Arrestin C-terminal-like" evidence="2">
    <location>
        <begin position="178"/>
        <end position="306"/>
    </location>
</feature>
<protein>
    <recommendedName>
        <fullName evidence="2">Arrestin C-terminal-like domain-containing protein</fullName>
    </recommendedName>
</protein>
<dbReference type="GO" id="GO:0015031">
    <property type="term" value="P:protein transport"/>
    <property type="evidence" value="ECO:0000318"/>
    <property type="project" value="GO_Central"/>
</dbReference>
<gene>
    <name evidence="3" type="ORF">TRIADDRAFT_59942</name>
</gene>
<dbReference type="HOGENOM" id="CLU_039221_2_0_1"/>
<dbReference type="SUPFAM" id="SSF81296">
    <property type="entry name" value="E set domains"/>
    <property type="match status" value="2"/>
</dbReference>
<dbReference type="Gene3D" id="2.60.40.640">
    <property type="match status" value="2"/>
</dbReference>
<dbReference type="InterPro" id="IPR050357">
    <property type="entry name" value="Arrestin_domain-protein"/>
</dbReference>
<dbReference type="Proteomes" id="UP000009022">
    <property type="component" value="Unassembled WGS sequence"/>
</dbReference>
<dbReference type="PANTHER" id="PTHR11188">
    <property type="entry name" value="ARRESTIN DOMAIN CONTAINING PROTEIN"/>
    <property type="match status" value="1"/>
</dbReference>
<dbReference type="InterPro" id="IPR011021">
    <property type="entry name" value="Arrestin-like_N"/>
</dbReference>
<dbReference type="KEGG" id="tad:TRIADDRAFT_59942"/>
<dbReference type="Pfam" id="PF00339">
    <property type="entry name" value="Arrestin_N"/>
    <property type="match status" value="1"/>
</dbReference>
<organism evidence="3 4">
    <name type="scientific">Trichoplax adhaerens</name>
    <name type="common">Trichoplax reptans</name>
    <dbReference type="NCBI Taxonomy" id="10228"/>
    <lineage>
        <taxon>Eukaryota</taxon>
        <taxon>Metazoa</taxon>
        <taxon>Placozoa</taxon>
        <taxon>Uniplacotomia</taxon>
        <taxon>Trichoplacea</taxon>
        <taxon>Trichoplacidae</taxon>
        <taxon>Trichoplax</taxon>
    </lineage>
</organism>
<dbReference type="OMA" id="HTGLHEF"/>
<dbReference type="InterPro" id="IPR014752">
    <property type="entry name" value="Arrestin-like_C"/>
</dbReference>
<dbReference type="AlphaFoldDB" id="B3S6V5"/>
<evidence type="ECO:0000259" key="2">
    <source>
        <dbReference type="SMART" id="SM01017"/>
    </source>
</evidence>
<dbReference type="PhylomeDB" id="B3S6V5"/>
<dbReference type="SMART" id="SM01017">
    <property type="entry name" value="Arrestin_C"/>
    <property type="match status" value="1"/>
</dbReference>
<dbReference type="Pfam" id="PF02752">
    <property type="entry name" value="Arrestin_C"/>
    <property type="match status" value="1"/>
</dbReference>
<sequence length="307" mass="35134">MPQTILSYYIFLDDLQEIYHARDIVSGHIHLELKNPLTIQCIQVRIHGRAKTQIQYGPTNDLRYAYSKRNIIDSMITASTEDTETVENPGVLFPGKYNFTFAFQLPKIQLPSTFEGLYGNSIRYMIKSYLISHESMTRKVKFKKIFLYHETMPSRLSHLMAPSEMVETEKTLCCFCCKSGPLLLRAQIDRTACRIGQDIKIITSQVENGTNLTLSGIWAGFVQTINREAEGRYYRDKVVYCLSTSGEAIRPNGRAIWNDHVITVPDVSPTNTKVDILKVEYYLKIFVNIPSSKTLQLKFPIIISNTL</sequence>
<keyword evidence="4" id="KW-1185">Reference proteome</keyword>
<evidence type="ECO:0000313" key="4">
    <source>
        <dbReference type="Proteomes" id="UP000009022"/>
    </source>
</evidence>
<comment type="similarity">
    <text evidence="1">Belongs to the arrestin family.</text>
</comment>
<reference evidence="3 4" key="1">
    <citation type="journal article" date="2008" name="Nature">
        <title>The Trichoplax genome and the nature of placozoans.</title>
        <authorList>
            <person name="Srivastava M."/>
            <person name="Begovic E."/>
            <person name="Chapman J."/>
            <person name="Putnam N.H."/>
            <person name="Hellsten U."/>
            <person name="Kawashima T."/>
            <person name="Kuo A."/>
            <person name="Mitros T."/>
            <person name="Salamov A."/>
            <person name="Carpenter M.L."/>
            <person name="Signorovitch A.Y."/>
            <person name="Moreno M.A."/>
            <person name="Kamm K."/>
            <person name="Grimwood J."/>
            <person name="Schmutz J."/>
            <person name="Shapiro H."/>
            <person name="Grigoriev I.V."/>
            <person name="Buss L.W."/>
            <person name="Schierwater B."/>
            <person name="Dellaporta S.L."/>
            <person name="Rokhsar D.S."/>
        </authorList>
    </citation>
    <scope>NUCLEOTIDE SEQUENCE [LARGE SCALE GENOMIC DNA]</scope>
    <source>
        <strain evidence="3 4">Grell-BS-1999</strain>
    </source>
</reference>
<name>B3S6V5_TRIAD</name>
<dbReference type="EMBL" id="DS985253">
    <property type="protein sequence ID" value="EDV21462.1"/>
    <property type="molecule type" value="Genomic_DNA"/>
</dbReference>
<dbReference type="GeneID" id="6757186"/>
<dbReference type="OrthoDB" id="2333384at2759"/>
<dbReference type="InterPro" id="IPR011022">
    <property type="entry name" value="Arrestin_C-like"/>
</dbReference>
<dbReference type="eggNOG" id="KOG3780">
    <property type="taxonomic scope" value="Eukaryota"/>
</dbReference>
<dbReference type="InterPro" id="IPR014756">
    <property type="entry name" value="Ig_E-set"/>
</dbReference>
<dbReference type="PANTHER" id="PTHR11188:SF17">
    <property type="entry name" value="FI21816P1"/>
    <property type="match status" value="1"/>
</dbReference>
<evidence type="ECO:0000313" key="3">
    <source>
        <dbReference type="EMBL" id="EDV21462.1"/>
    </source>
</evidence>
<dbReference type="GO" id="GO:0005737">
    <property type="term" value="C:cytoplasm"/>
    <property type="evidence" value="ECO:0000318"/>
    <property type="project" value="GO_Central"/>
</dbReference>